<reference evidence="1" key="1">
    <citation type="submission" date="2014-11" db="EMBL/GenBank/DDBJ databases">
        <authorList>
            <person name="Amaro Gonzalez C."/>
        </authorList>
    </citation>
    <scope>NUCLEOTIDE SEQUENCE</scope>
</reference>
<evidence type="ECO:0000313" key="1">
    <source>
        <dbReference type="EMBL" id="JAH35616.1"/>
    </source>
</evidence>
<name>A0A0E9S2U5_ANGAN</name>
<organism evidence="1">
    <name type="scientific">Anguilla anguilla</name>
    <name type="common">European freshwater eel</name>
    <name type="synonym">Muraena anguilla</name>
    <dbReference type="NCBI Taxonomy" id="7936"/>
    <lineage>
        <taxon>Eukaryota</taxon>
        <taxon>Metazoa</taxon>
        <taxon>Chordata</taxon>
        <taxon>Craniata</taxon>
        <taxon>Vertebrata</taxon>
        <taxon>Euteleostomi</taxon>
        <taxon>Actinopterygii</taxon>
        <taxon>Neopterygii</taxon>
        <taxon>Teleostei</taxon>
        <taxon>Anguilliformes</taxon>
        <taxon>Anguillidae</taxon>
        <taxon>Anguilla</taxon>
    </lineage>
</organism>
<protein>
    <submittedName>
        <fullName evidence="1">Uncharacterized protein</fullName>
    </submittedName>
</protein>
<dbReference type="AlphaFoldDB" id="A0A0E9S2U5"/>
<reference evidence="1" key="2">
    <citation type="journal article" date="2015" name="Fish Shellfish Immunol.">
        <title>Early steps in the European eel (Anguilla anguilla)-Vibrio vulnificus interaction in the gills: Role of the RtxA13 toxin.</title>
        <authorList>
            <person name="Callol A."/>
            <person name="Pajuelo D."/>
            <person name="Ebbesson L."/>
            <person name="Teles M."/>
            <person name="MacKenzie S."/>
            <person name="Amaro C."/>
        </authorList>
    </citation>
    <scope>NUCLEOTIDE SEQUENCE</scope>
</reference>
<dbReference type="EMBL" id="GBXM01072961">
    <property type="protein sequence ID" value="JAH35616.1"/>
    <property type="molecule type" value="Transcribed_RNA"/>
</dbReference>
<proteinExistence type="predicted"/>
<accession>A0A0E9S2U5</accession>
<sequence length="28" mass="3330">MFIVFFNESVVVDQHPCHFCNDLLFKLS</sequence>